<protein>
    <submittedName>
        <fullName evidence="9">DNA segregation ATPase FtsK/SpoIIIE, S-DNA-T family</fullName>
    </submittedName>
</protein>
<dbReference type="InterPro" id="IPR000253">
    <property type="entry name" value="FHA_dom"/>
</dbReference>
<feature type="domain" description="FtsK" evidence="8">
    <location>
        <begin position="1024"/>
        <end position="1208"/>
    </location>
</feature>
<reference evidence="9 10" key="1">
    <citation type="submission" date="2017-04" db="EMBL/GenBank/DDBJ databases">
        <authorList>
            <person name="Afonso C.L."/>
            <person name="Miller P.J."/>
            <person name="Scott M.A."/>
            <person name="Spackman E."/>
            <person name="Goraichik I."/>
            <person name="Dimitrov K.M."/>
            <person name="Suarez D.L."/>
            <person name="Swayne D.E."/>
        </authorList>
    </citation>
    <scope>NUCLEOTIDE SEQUENCE [LARGE SCALE GENOMIC DNA]</scope>
    <source>
        <strain evidence="9 10">DSM 12555</strain>
    </source>
</reference>
<dbReference type="Pfam" id="PF01580">
    <property type="entry name" value="FtsK_SpoIIIE"/>
    <property type="match status" value="2"/>
</dbReference>
<dbReference type="PROSITE" id="PS50901">
    <property type="entry name" value="FTSK"/>
    <property type="match status" value="3"/>
</dbReference>
<keyword evidence="2 5" id="KW-0547">Nucleotide-binding</keyword>
<dbReference type="InterPro" id="IPR002543">
    <property type="entry name" value="FtsK_dom"/>
</dbReference>
<dbReference type="Pfam" id="PF00498">
    <property type="entry name" value="FHA"/>
    <property type="match status" value="1"/>
</dbReference>
<dbReference type="PROSITE" id="PS50006">
    <property type="entry name" value="FHA_DOMAIN"/>
    <property type="match status" value="1"/>
</dbReference>
<dbReference type="CDD" id="cd01127">
    <property type="entry name" value="TrwB_TraG_TraD_VirD4"/>
    <property type="match status" value="1"/>
</dbReference>
<dbReference type="GO" id="GO:0003677">
    <property type="term" value="F:DNA binding"/>
    <property type="evidence" value="ECO:0007669"/>
    <property type="project" value="InterPro"/>
</dbReference>
<evidence type="ECO:0000313" key="10">
    <source>
        <dbReference type="Proteomes" id="UP000192468"/>
    </source>
</evidence>
<keyword evidence="6" id="KW-0472">Membrane</keyword>
<dbReference type="InterPro" id="IPR027417">
    <property type="entry name" value="P-loop_NTPase"/>
</dbReference>
<keyword evidence="6" id="KW-1133">Transmembrane helix</keyword>
<evidence type="ECO:0000256" key="1">
    <source>
        <dbReference type="ARBA" id="ARBA00022737"/>
    </source>
</evidence>
<dbReference type="EMBL" id="FWXH01000034">
    <property type="protein sequence ID" value="SMC29010.1"/>
    <property type="molecule type" value="Genomic_DNA"/>
</dbReference>
<keyword evidence="3 5" id="KW-0067">ATP-binding</keyword>
<keyword evidence="6" id="KW-0812">Transmembrane</keyword>
<dbReference type="STRING" id="1121291.SAMN02745134_03757"/>
<evidence type="ECO:0000256" key="4">
    <source>
        <dbReference type="PROSITE-ProRule" id="PRU00182"/>
    </source>
</evidence>
<dbReference type="RefSeq" id="WP_084117733.1">
    <property type="nucleotide sequence ID" value="NZ_FWXH01000034.1"/>
</dbReference>
<dbReference type="InterPro" id="IPR050206">
    <property type="entry name" value="FtsK/SpoIIIE/SftA"/>
</dbReference>
<dbReference type="SUPFAM" id="SSF49879">
    <property type="entry name" value="SMAD/FHA domain"/>
    <property type="match status" value="2"/>
</dbReference>
<dbReference type="GO" id="GO:0016020">
    <property type="term" value="C:membrane"/>
    <property type="evidence" value="ECO:0007669"/>
    <property type="project" value="UniProtKB-SubCell"/>
</dbReference>
<evidence type="ECO:0000256" key="6">
    <source>
        <dbReference type="SAM" id="Phobius"/>
    </source>
</evidence>
<organism evidence="9 10">
    <name type="scientific">Clostridium acidisoli DSM 12555</name>
    <dbReference type="NCBI Taxonomy" id="1121291"/>
    <lineage>
        <taxon>Bacteria</taxon>
        <taxon>Bacillati</taxon>
        <taxon>Bacillota</taxon>
        <taxon>Clostridia</taxon>
        <taxon>Eubacteriales</taxon>
        <taxon>Clostridiaceae</taxon>
        <taxon>Clostridium</taxon>
    </lineage>
</organism>
<proteinExistence type="predicted"/>
<keyword evidence="4" id="KW-0694">RNA-binding</keyword>
<feature type="domain" description="FtsK" evidence="8">
    <location>
        <begin position="1306"/>
        <end position="1501"/>
    </location>
</feature>
<dbReference type="OrthoDB" id="9807790at2"/>
<dbReference type="Gene3D" id="3.40.50.300">
    <property type="entry name" value="P-loop containing nucleotide triphosphate hydrolases"/>
    <property type="match status" value="4"/>
</dbReference>
<dbReference type="InterPro" id="IPR003593">
    <property type="entry name" value="AAA+_ATPase"/>
</dbReference>
<dbReference type="PROSITE" id="PS50889">
    <property type="entry name" value="S4"/>
    <property type="match status" value="1"/>
</dbReference>
<dbReference type="Proteomes" id="UP000192468">
    <property type="component" value="Unassembled WGS sequence"/>
</dbReference>
<dbReference type="InterPro" id="IPR023839">
    <property type="entry name" value="Firmicutes_EssC_C"/>
</dbReference>
<sequence length="1535" mass="175386">MVDALDYYNVLILYNDDFYKEVDLDHLDSNFVLIGNTEECNINLNIKTETDINVRFIRDDNGWQISNGKNSYCVINGIKVTRRPIINGDKIVIKNAETEIELFKINYFIDFVAENENYDKIVSLDKVRTLKIGSSKSSHIIINDDMIEKNHALISKEKDIFYLSDLKSKFGIYLNGKRVDGKAILKDNDFIIICGYRFLFKNDTLAMSKLNEKIIVNKLEQIQDTSKDSLLEYPCFYRSPRLLKNLPEEEILIDDPPQKMKSGENNLLITMIPLAGTIFLTMLMNGSQSKTSMGYSVAMAALMGIVAIIAFSMQTVKAKKQQFKRYKNYKQYVKDKEKLIIEKRKIFIESINEMNPDTKKCIDIVEKFDRKMWERGPEHKDFLSVSMGNGTGNLSFNIKVPDMKVEIDKDKLKDDPRKLKDVYGKADNIPICINLTKEFPIGIYGNRQYTIEFIKNLIIKIATLHYFEEVKIAILHPKDEEKEWSWAKWLPHVWDNNKKMRYMADTKDAAHNVLNSLYSEIKDRRNNEYEDNEKRILPHYVVIIADNSLIENEPIMSILESDEDYAATGIFVYDHIGLIPQKSKKLIEVIDNNNVNIQDIDKGNELQKVKFNDVELEKCMNFSRRMSPIFVKSSYTKNSLTSYLTLFDLYNIKSENDLDMISYWNKNEIYETMAVPIGLKAGDEIVYLNLHEKFHGPHGLVAGTTGSGKSEILQTYIASLAINYHPYDLGIIIIDYKGGGMANQFRNLPHLIGTITNLDGNQIDRALISIKSELKRRQRMFAENNVNHIDSYIKLFKNGTAKEPIPHLIIIADEFAELKSDQPDFMSELVSAARIGRSLGVHLILATQKPSGVVDDQIWSNSKFKLCLKVQNTEDSNEMIKSPLAANIVEPGRAYFQVGNNEIFELFQSAWSGAKKYDNDDVTKKELEISEVLIDGNRKIVYSSKDDTKNKDGKTQLDAIIDKIKEVAIENHIKKLQGPWLPPLEDIIYLDDIIGEFNLDKWEKDKKYIDPCIGKIDNPEKQTQTDLSVNFSENGHLLIIGSPGVGKTTLLQTIIMNMIKMYTPEYVNIYILDFGTRILKMYENAPQVGGVITTDDDELMKNIIKFIYKEIHKRKKLLADKGVSNVISYREATGKILPQIIIIIDNFAAFMELYEDYEDDIAKFSREGTNLGINLILTASNSSTVRYKTSSNFKTNIVLNCLDKSEYSNVFGRANIVPSDNPGRGLIKEEQICEIQVALPAKGDSEAERSKNIKSIIYKINENWKGKKATPIPMIPQILNIDEFIKNTIFNTQANEVIVGLSVNEFECATIDLKNVNFIPIIGGEGAGKSNVLKSAIYTMDKVMNKGSFEVYVLDSSSYGLAQMDSLSLDSVKGYFTEIDKIKEFLMNMKQEIDYRKNIINEEVSKSKGKVKENDIIDKFIKKIILIDNIDETLSALNEEYEINDFLTEIVNKNNGYGLVIIAAGQEDQYNNLSYNHPFMDVVKSKNRGILLGSVEYQNYFNINVRYGNNEKPIKPGDGYIISNDGYDRIKIPQI</sequence>
<dbReference type="CDD" id="cd00267">
    <property type="entry name" value="ABC_ATPase"/>
    <property type="match status" value="1"/>
</dbReference>
<accession>A0A1W1XYH1</accession>
<feature type="domain" description="FtsK" evidence="8">
    <location>
        <begin position="682"/>
        <end position="877"/>
    </location>
</feature>
<dbReference type="CDD" id="cd00060">
    <property type="entry name" value="FHA"/>
    <property type="match status" value="1"/>
</dbReference>
<evidence type="ECO:0000256" key="2">
    <source>
        <dbReference type="ARBA" id="ARBA00022741"/>
    </source>
</evidence>
<evidence type="ECO:0000313" key="9">
    <source>
        <dbReference type="EMBL" id="SMC29010.1"/>
    </source>
</evidence>
<name>A0A1W1XYH1_9CLOT</name>
<dbReference type="SMART" id="SM00382">
    <property type="entry name" value="AAA"/>
    <property type="match status" value="3"/>
</dbReference>
<feature type="transmembrane region" description="Helical" evidence="6">
    <location>
        <begin position="293"/>
        <end position="313"/>
    </location>
</feature>
<feature type="binding site" evidence="5">
    <location>
        <begin position="1041"/>
        <end position="1048"/>
    </location>
    <ligand>
        <name>ATP</name>
        <dbReference type="ChEBI" id="CHEBI:30616"/>
    </ligand>
</feature>
<dbReference type="PANTHER" id="PTHR22683:SF1">
    <property type="entry name" value="TYPE VII SECRETION SYSTEM PROTEIN ESSC"/>
    <property type="match status" value="1"/>
</dbReference>
<evidence type="ECO:0000256" key="5">
    <source>
        <dbReference type="PROSITE-ProRule" id="PRU00289"/>
    </source>
</evidence>
<dbReference type="InterPro" id="IPR008984">
    <property type="entry name" value="SMAD_FHA_dom_sf"/>
</dbReference>
<dbReference type="SMART" id="SM00240">
    <property type="entry name" value="FHA"/>
    <property type="match status" value="1"/>
</dbReference>
<dbReference type="Gene3D" id="2.60.200.20">
    <property type="match status" value="1"/>
</dbReference>
<dbReference type="NCBIfam" id="TIGR03928">
    <property type="entry name" value="T7_EssCb_Firm"/>
    <property type="match status" value="1"/>
</dbReference>
<dbReference type="GO" id="GO:0003723">
    <property type="term" value="F:RNA binding"/>
    <property type="evidence" value="ECO:0007669"/>
    <property type="project" value="UniProtKB-KW"/>
</dbReference>
<dbReference type="GO" id="GO:0005524">
    <property type="term" value="F:ATP binding"/>
    <property type="evidence" value="ECO:0007669"/>
    <property type="project" value="UniProtKB-UniRule"/>
</dbReference>
<gene>
    <name evidence="9" type="ORF">SAMN02745134_03757</name>
</gene>
<dbReference type="PANTHER" id="PTHR22683">
    <property type="entry name" value="SPORULATION PROTEIN RELATED"/>
    <property type="match status" value="1"/>
</dbReference>
<feature type="domain" description="FHA" evidence="7">
    <location>
        <begin position="130"/>
        <end position="179"/>
    </location>
</feature>
<evidence type="ECO:0000259" key="7">
    <source>
        <dbReference type="PROSITE" id="PS50006"/>
    </source>
</evidence>
<feature type="binding site" evidence="5">
    <location>
        <begin position="703"/>
        <end position="710"/>
    </location>
    <ligand>
        <name>ATP</name>
        <dbReference type="ChEBI" id="CHEBI:30616"/>
    </ligand>
</feature>
<evidence type="ECO:0000256" key="3">
    <source>
        <dbReference type="ARBA" id="ARBA00022840"/>
    </source>
</evidence>
<keyword evidence="1" id="KW-0677">Repeat</keyword>
<evidence type="ECO:0000259" key="8">
    <source>
        <dbReference type="PROSITE" id="PS50901"/>
    </source>
</evidence>
<keyword evidence="10" id="KW-1185">Reference proteome</keyword>
<dbReference type="SUPFAM" id="SSF52540">
    <property type="entry name" value="P-loop containing nucleoside triphosphate hydrolases"/>
    <property type="match status" value="3"/>
</dbReference>
<feature type="transmembrane region" description="Helical" evidence="6">
    <location>
        <begin position="267"/>
        <end position="286"/>
    </location>
</feature>
<feature type="binding site" evidence="5">
    <location>
        <begin position="1323"/>
        <end position="1330"/>
    </location>
    <ligand>
        <name>ATP</name>
        <dbReference type="ChEBI" id="CHEBI:30616"/>
    </ligand>
</feature>